<reference evidence="1" key="1">
    <citation type="submission" date="2014-11" db="EMBL/GenBank/DDBJ databases">
        <authorList>
            <person name="Amaro Gonzalez C."/>
        </authorList>
    </citation>
    <scope>NUCLEOTIDE SEQUENCE</scope>
</reference>
<dbReference type="AlphaFoldDB" id="A0A0E9SNX7"/>
<evidence type="ECO:0000313" key="1">
    <source>
        <dbReference type="EMBL" id="JAH43074.1"/>
    </source>
</evidence>
<sequence>MRNATLYVCSSTKKNIATRRIKTSYLKRHVAITAHL</sequence>
<accession>A0A0E9SNX7</accession>
<dbReference type="EMBL" id="GBXM01065503">
    <property type="protein sequence ID" value="JAH43074.1"/>
    <property type="molecule type" value="Transcribed_RNA"/>
</dbReference>
<organism evidence="1">
    <name type="scientific">Anguilla anguilla</name>
    <name type="common">European freshwater eel</name>
    <name type="synonym">Muraena anguilla</name>
    <dbReference type="NCBI Taxonomy" id="7936"/>
    <lineage>
        <taxon>Eukaryota</taxon>
        <taxon>Metazoa</taxon>
        <taxon>Chordata</taxon>
        <taxon>Craniata</taxon>
        <taxon>Vertebrata</taxon>
        <taxon>Euteleostomi</taxon>
        <taxon>Actinopterygii</taxon>
        <taxon>Neopterygii</taxon>
        <taxon>Teleostei</taxon>
        <taxon>Anguilliformes</taxon>
        <taxon>Anguillidae</taxon>
        <taxon>Anguilla</taxon>
    </lineage>
</organism>
<name>A0A0E9SNX7_ANGAN</name>
<proteinExistence type="predicted"/>
<protein>
    <submittedName>
        <fullName evidence="1">Uncharacterized protein</fullName>
    </submittedName>
</protein>
<reference evidence="1" key="2">
    <citation type="journal article" date="2015" name="Fish Shellfish Immunol.">
        <title>Early steps in the European eel (Anguilla anguilla)-Vibrio vulnificus interaction in the gills: Role of the RtxA13 toxin.</title>
        <authorList>
            <person name="Callol A."/>
            <person name="Pajuelo D."/>
            <person name="Ebbesson L."/>
            <person name="Teles M."/>
            <person name="MacKenzie S."/>
            <person name="Amaro C."/>
        </authorList>
    </citation>
    <scope>NUCLEOTIDE SEQUENCE</scope>
</reference>